<evidence type="ECO:0000313" key="3">
    <source>
        <dbReference type="Proteomes" id="UP000703590"/>
    </source>
</evidence>
<protein>
    <recommendedName>
        <fullName evidence="4">Lipoprotein</fullName>
    </recommendedName>
</protein>
<dbReference type="Proteomes" id="UP000703590">
    <property type="component" value="Unassembled WGS sequence"/>
</dbReference>
<dbReference type="EMBL" id="JAFHKK010000021">
    <property type="protein sequence ID" value="MBN2964990.1"/>
    <property type="molecule type" value="Genomic_DNA"/>
</dbReference>
<accession>A0ABS2WTL5</accession>
<keyword evidence="3" id="KW-1185">Reference proteome</keyword>
<keyword evidence="1" id="KW-0732">Signal</keyword>
<gene>
    <name evidence="2" type="ORF">JWV37_09380</name>
</gene>
<evidence type="ECO:0008006" key="4">
    <source>
        <dbReference type="Google" id="ProtNLM"/>
    </source>
</evidence>
<comment type="caution">
    <text evidence="2">The sequence shown here is derived from an EMBL/GenBank/DDBJ whole genome shotgun (WGS) entry which is preliminary data.</text>
</comment>
<evidence type="ECO:0000313" key="2">
    <source>
        <dbReference type="EMBL" id="MBN2964990.1"/>
    </source>
</evidence>
<proteinExistence type="predicted"/>
<name>A0ABS2WTL5_9BACT</name>
<reference evidence="2" key="1">
    <citation type="submission" date="2021-02" db="EMBL/GenBank/DDBJ databases">
        <title>Sulfurospirillum tamanensis sp. nov.</title>
        <authorList>
            <person name="Frolova A."/>
            <person name="Merkel A."/>
            <person name="Slobodkin A."/>
        </authorList>
    </citation>
    <scope>NUCLEOTIDE SEQUENCE</scope>
    <source>
        <strain evidence="2">T05b</strain>
    </source>
</reference>
<evidence type="ECO:0000256" key="1">
    <source>
        <dbReference type="SAM" id="SignalP"/>
    </source>
</evidence>
<dbReference type="RefSeq" id="WP_205459537.1">
    <property type="nucleotide sequence ID" value="NZ_JAFHKK010000021.1"/>
</dbReference>
<sequence length="186" mass="20916">MKKQLMIGLMALGMAVLFSGCTVKTESCPLEQSRHQTGYKDVYAVTGKNTFLGPSDGHNKRTRNLHALQNAADFTMQKGFKYFSILNWGHEVNNAAGSMMNTAEEFVQKCLPSSANALTVGNHRCGIATDKQFLVFWLALFNEQQANIMTYKASDVKEYLVENGLWREDGIEVELNMCDKYLNLEK</sequence>
<dbReference type="PROSITE" id="PS51257">
    <property type="entry name" value="PROKAR_LIPOPROTEIN"/>
    <property type="match status" value="1"/>
</dbReference>
<feature type="chain" id="PRO_5046070875" description="Lipoprotein" evidence="1">
    <location>
        <begin position="20"/>
        <end position="186"/>
    </location>
</feature>
<organism evidence="2 3">
    <name type="scientific">Sulfurospirillum tamanense</name>
    <dbReference type="NCBI Taxonomy" id="2813362"/>
    <lineage>
        <taxon>Bacteria</taxon>
        <taxon>Pseudomonadati</taxon>
        <taxon>Campylobacterota</taxon>
        <taxon>Epsilonproteobacteria</taxon>
        <taxon>Campylobacterales</taxon>
        <taxon>Sulfurospirillaceae</taxon>
        <taxon>Sulfurospirillum</taxon>
    </lineage>
</organism>
<feature type="signal peptide" evidence="1">
    <location>
        <begin position="1"/>
        <end position="19"/>
    </location>
</feature>
<reference evidence="2" key="2">
    <citation type="submission" date="2021-02" db="EMBL/GenBank/DDBJ databases">
        <authorList>
            <person name="Merkel A.Y."/>
        </authorList>
    </citation>
    <scope>NUCLEOTIDE SEQUENCE</scope>
    <source>
        <strain evidence="2">T05b</strain>
    </source>
</reference>